<dbReference type="GO" id="GO:0022857">
    <property type="term" value="F:transmembrane transporter activity"/>
    <property type="evidence" value="ECO:0007669"/>
    <property type="project" value="InterPro"/>
</dbReference>
<dbReference type="OrthoDB" id="10027823at2759"/>
<feature type="transmembrane region" description="Helical" evidence="2">
    <location>
        <begin position="202"/>
        <end position="228"/>
    </location>
</feature>
<sequence length="375" mass="40587">MADLEPPPTPASPSFPRRALSEVGLVTVFHSPRDIKLLCLQRFIRLFAYGSSILTLVPLLEFLGHSRSQSGLFMTLTLIGDVLVSFLLTLFADSAGRKFVLAWGAALMAFSGLVFAWASNYWVLLAAAVLGVISPSGNEIGPFKAVEDSVVANLIAQRQRGDVYAWYSIAGKSGKALGITKQKPSKRNWRLLPKVSPESKSITATLCLIFAFDSLASGITPLSWVTVYFRSRFNMEEGKLGSIFFATSIISAVSVLVASSLAKRLGNVKTMVFTHLPSAIFLSLIPLPSSLPLSLVFLVLRSCTQSMVVAPRSAFLAAILLPNERTAVMGTVNVVKTAAQSMGPLITGVLANHGLFWMSFLLRDREEAKKDEEAS</sequence>
<dbReference type="InterPro" id="IPR036259">
    <property type="entry name" value="MFS_trans_sf"/>
</dbReference>
<comment type="caution">
    <text evidence="4">The sequence shown here is derived from an EMBL/GenBank/DDBJ whole genome shotgun (WGS) entry which is preliminary data.</text>
</comment>
<dbReference type="AlphaFoldDB" id="A0A9P8N6C3"/>
<dbReference type="GO" id="GO:0000329">
    <property type="term" value="C:fungal-type vacuole membrane"/>
    <property type="evidence" value="ECO:0007669"/>
    <property type="project" value="TreeGrafter"/>
</dbReference>
<evidence type="ECO:0000259" key="3">
    <source>
        <dbReference type="PROSITE" id="PS50850"/>
    </source>
</evidence>
<dbReference type="EMBL" id="JAIZPD010000002">
    <property type="protein sequence ID" value="KAH0966599.1"/>
    <property type="molecule type" value="Genomic_DNA"/>
</dbReference>
<evidence type="ECO:0000256" key="2">
    <source>
        <dbReference type="SAM" id="Phobius"/>
    </source>
</evidence>
<proteinExistence type="predicted"/>
<dbReference type="PROSITE" id="PS50850">
    <property type="entry name" value="MFS"/>
    <property type="match status" value="1"/>
</dbReference>
<feature type="transmembrane region" description="Helical" evidence="2">
    <location>
        <begin position="240"/>
        <end position="259"/>
    </location>
</feature>
<feature type="domain" description="Major facilitator superfamily (MFS) profile" evidence="3">
    <location>
        <begin position="202"/>
        <end position="375"/>
    </location>
</feature>
<keyword evidence="2" id="KW-0812">Transmembrane</keyword>
<accession>A0A9P8N6C3</accession>
<dbReference type="PANTHER" id="PTHR23520">
    <property type="entry name" value="TRANSPORTER, PUTATIVE (AFU_ORTHOLOGUE AFUA_3G04000)-RELATED"/>
    <property type="match status" value="1"/>
</dbReference>
<keyword evidence="2" id="KW-0472">Membrane</keyword>
<evidence type="ECO:0000256" key="1">
    <source>
        <dbReference type="ARBA" id="ARBA00004141"/>
    </source>
</evidence>
<dbReference type="PANTHER" id="PTHR23520:SF5">
    <property type="entry name" value="TRANSPORTER, PUTATIVE (AFU_ORTHOLOGUE AFUA_3G04000)-RELATED"/>
    <property type="match status" value="1"/>
</dbReference>
<evidence type="ECO:0000313" key="4">
    <source>
        <dbReference type="EMBL" id="KAH0966599.1"/>
    </source>
</evidence>
<reference evidence="4" key="1">
    <citation type="submission" date="2021-09" db="EMBL/GenBank/DDBJ databases">
        <title>A high-quality genome of the endoparasitic fungus Hirsutella rhossiliensis with a comparison of Hirsutella genomes reveals transposable elements contributing to genome size variation.</title>
        <authorList>
            <person name="Lin R."/>
            <person name="Jiao Y."/>
            <person name="Sun X."/>
            <person name="Ling J."/>
            <person name="Xie B."/>
            <person name="Cheng X."/>
        </authorList>
    </citation>
    <scope>NUCLEOTIDE SEQUENCE</scope>
    <source>
        <strain evidence="4">HR02</strain>
    </source>
</reference>
<dbReference type="Pfam" id="PF07690">
    <property type="entry name" value="MFS_1"/>
    <property type="match status" value="2"/>
</dbReference>
<feature type="transmembrane region" description="Helical" evidence="2">
    <location>
        <begin position="279"/>
        <end position="300"/>
    </location>
</feature>
<dbReference type="InterPro" id="IPR020846">
    <property type="entry name" value="MFS_dom"/>
</dbReference>
<evidence type="ECO:0000313" key="5">
    <source>
        <dbReference type="Proteomes" id="UP000824596"/>
    </source>
</evidence>
<feature type="transmembrane region" description="Helical" evidence="2">
    <location>
        <begin position="99"/>
        <end position="118"/>
    </location>
</feature>
<protein>
    <submittedName>
        <fullName evidence="4">Major facilitator superfamily domain-containing protein</fullName>
    </submittedName>
</protein>
<dbReference type="SUPFAM" id="SSF103473">
    <property type="entry name" value="MFS general substrate transporter"/>
    <property type="match status" value="1"/>
</dbReference>
<keyword evidence="2" id="KW-1133">Transmembrane helix</keyword>
<gene>
    <name evidence="4" type="ORF">HRG_02008</name>
</gene>
<feature type="transmembrane region" description="Helical" evidence="2">
    <location>
        <begin position="72"/>
        <end position="92"/>
    </location>
</feature>
<dbReference type="Proteomes" id="UP000824596">
    <property type="component" value="Unassembled WGS sequence"/>
</dbReference>
<dbReference type="Gene3D" id="1.20.1250.20">
    <property type="entry name" value="MFS general substrate transporter like domains"/>
    <property type="match status" value="2"/>
</dbReference>
<feature type="transmembrane region" description="Helical" evidence="2">
    <location>
        <begin position="43"/>
        <end position="60"/>
    </location>
</feature>
<comment type="subcellular location">
    <subcellularLocation>
        <location evidence="1">Membrane</location>
        <topology evidence="1">Multi-pass membrane protein</topology>
    </subcellularLocation>
</comment>
<dbReference type="InterPro" id="IPR011701">
    <property type="entry name" value="MFS"/>
</dbReference>
<organism evidence="4 5">
    <name type="scientific">Hirsutella rhossiliensis</name>
    <dbReference type="NCBI Taxonomy" id="111463"/>
    <lineage>
        <taxon>Eukaryota</taxon>
        <taxon>Fungi</taxon>
        <taxon>Dikarya</taxon>
        <taxon>Ascomycota</taxon>
        <taxon>Pezizomycotina</taxon>
        <taxon>Sordariomycetes</taxon>
        <taxon>Hypocreomycetidae</taxon>
        <taxon>Hypocreales</taxon>
        <taxon>Ophiocordycipitaceae</taxon>
        <taxon>Hirsutella</taxon>
    </lineage>
</organism>
<name>A0A9P8N6C3_9HYPO</name>
<keyword evidence="5" id="KW-1185">Reference proteome</keyword>
<dbReference type="RefSeq" id="XP_044724112.1">
    <property type="nucleotide sequence ID" value="XM_044860479.1"/>
</dbReference>
<dbReference type="GeneID" id="68351137"/>